<keyword evidence="6" id="KW-1185">Reference proteome</keyword>
<dbReference type="Proteomes" id="UP000822688">
    <property type="component" value="Chromosome 2"/>
</dbReference>
<feature type="compositionally biased region" description="Polar residues" evidence="3">
    <location>
        <begin position="78"/>
        <end position="87"/>
    </location>
</feature>
<dbReference type="InterPro" id="IPR027417">
    <property type="entry name" value="P-loop_NTPase"/>
</dbReference>
<reference evidence="5" key="1">
    <citation type="submission" date="2020-06" db="EMBL/GenBank/DDBJ databases">
        <title>WGS assembly of Ceratodon purpureus strain R40.</title>
        <authorList>
            <person name="Carey S.B."/>
            <person name="Jenkins J."/>
            <person name="Shu S."/>
            <person name="Lovell J.T."/>
            <person name="Sreedasyam A."/>
            <person name="Maumus F."/>
            <person name="Tiley G.P."/>
            <person name="Fernandez-Pozo N."/>
            <person name="Barry K."/>
            <person name="Chen C."/>
            <person name="Wang M."/>
            <person name="Lipzen A."/>
            <person name="Daum C."/>
            <person name="Saski C.A."/>
            <person name="Payton A.C."/>
            <person name="Mcbreen J.C."/>
            <person name="Conrad R.E."/>
            <person name="Kollar L.M."/>
            <person name="Olsson S."/>
            <person name="Huttunen S."/>
            <person name="Landis J.B."/>
            <person name="Wickett N.J."/>
            <person name="Johnson M.G."/>
            <person name="Rensing S.A."/>
            <person name="Grimwood J."/>
            <person name="Schmutz J."/>
            <person name="Mcdaniel S.F."/>
        </authorList>
    </citation>
    <scope>NUCLEOTIDE SEQUENCE</scope>
    <source>
        <strain evidence="5">R40</strain>
    </source>
</reference>
<evidence type="ECO:0000259" key="4">
    <source>
        <dbReference type="PROSITE" id="PS50067"/>
    </source>
</evidence>
<dbReference type="SMART" id="SM00129">
    <property type="entry name" value="KISc"/>
    <property type="match status" value="1"/>
</dbReference>
<accession>A0A8T0J047</accession>
<organism evidence="5 6">
    <name type="scientific">Ceratodon purpureus</name>
    <name type="common">Fire moss</name>
    <name type="synonym">Dicranum purpureum</name>
    <dbReference type="NCBI Taxonomy" id="3225"/>
    <lineage>
        <taxon>Eukaryota</taxon>
        <taxon>Viridiplantae</taxon>
        <taxon>Streptophyta</taxon>
        <taxon>Embryophyta</taxon>
        <taxon>Bryophyta</taxon>
        <taxon>Bryophytina</taxon>
        <taxon>Bryopsida</taxon>
        <taxon>Dicranidae</taxon>
        <taxon>Pseudoditrichales</taxon>
        <taxon>Ditrichaceae</taxon>
        <taxon>Ceratodon</taxon>
    </lineage>
</organism>
<gene>
    <name evidence="5" type="ORF">KC19_2G254700</name>
</gene>
<dbReference type="PANTHER" id="PTHR47972">
    <property type="entry name" value="KINESIN-LIKE PROTEIN KLP-3"/>
    <property type="match status" value="1"/>
</dbReference>
<comment type="caution">
    <text evidence="5">The sequence shown here is derived from an EMBL/GenBank/DDBJ whole genome shotgun (WGS) entry which is preliminary data.</text>
</comment>
<sequence>MGDFSPQWFLMYSKYYLQGRWKYTAEMRTIIIPSEEDHDGKQMSPISLSQSLDSLLGSKSSLTTEWADSVRSIMNSSCGSPRSATSCSGCTNSSLASTSSSDGENVHDRQQCLSQEIANLESEITMLRTALGVSNSHRRSSLNQMLDLKGNIRVFCRVRPFLPNERNARPGPVTAPDVDWVKVPSARKEFEFDKVFQPNSVQDDVFAEVEPIIRSALDGHNVCIFAYGQTGSGKTFTMEGSKDEPGVVPRSLQRLFEEASYDTNVNYSYSLSMLEVYKGSLQDLLIARSTRNSDHVTKGLSIQMASKGYIEVENLTEVPIADAKEASRLYLKGSRRRSTAWTHANDASSRSHCLLRINIVSTSAHDNKKRVSKLWLIDLGGSERLLKTNAQGLTMEEGRAINVSLSALGDVISALQRRRPHVPYRNSKLTQILRDCLGEDSKTLMLVHVSPNENDLGETICSLSFATRVRGTHLGHELSADAEKEKATAMSELHRQMSVYESECQLLLNKINSLNALLSEKRCCLENVKSETMLPQQIPFTPDQQRIVSASITTPTSLSPTKKSEKPHETDFSATSPLKKVPRFMSPTASSRGKKSPGGDHTMLTQQPPMTFSSGYSRRILAAPKGGSVDSWRLGTKVDTRNVGTNSKRKLVERSPWPATVKKLDSAETSVCTTTSDGPQVTKSCNGKDTPTPTKFTELPANVLTPISISKASEEHYSRILAAERSISKLAVSVSSSARGSSPRSRRRLTMDCATMNGITKRFVF</sequence>
<dbReference type="AlphaFoldDB" id="A0A8T0J047"/>
<feature type="region of interest" description="Disordered" evidence="3">
    <location>
        <begin position="674"/>
        <end position="693"/>
    </location>
</feature>
<proteinExistence type="inferred from homology"/>
<feature type="region of interest" description="Disordered" evidence="3">
    <location>
        <begin position="552"/>
        <end position="609"/>
    </location>
</feature>
<feature type="binding site" evidence="2">
    <location>
        <begin position="228"/>
        <end position="235"/>
    </location>
    <ligand>
        <name>ATP</name>
        <dbReference type="ChEBI" id="CHEBI:30616"/>
    </ligand>
</feature>
<feature type="compositionally biased region" description="Basic and acidic residues" evidence="3">
    <location>
        <begin position="562"/>
        <end position="571"/>
    </location>
</feature>
<dbReference type="GO" id="GO:0007018">
    <property type="term" value="P:microtubule-based movement"/>
    <property type="evidence" value="ECO:0007669"/>
    <property type="project" value="InterPro"/>
</dbReference>
<name>A0A8T0J047_CERPU</name>
<dbReference type="GO" id="GO:0008017">
    <property type="term" value="F:microtubule binding"/>
    <property type="evidence" value="ECO:0007669"/>
    <property type="project" value="InterPro"/>
</dbReference>
<feature type="compositionally biased region" description="Low complexity" evidence="3">
    <location>
        <begin position="88"/>
        <end position="101"/>
    </location>
</feature>
<dbReference type="InterPro" id="IPR036961">
    <property type="entry name" value="Kinesin_motor_dom_sf"/>
</dbReference>
<keyword evidence="1 2" id="KW-0505">Motor protein</keyword>
<feature type="region of interest" description="Disordered" evidence="3">
    <location>
        <begin position="78"/>
        <end position="105"/>
    </location>
</feature>
<comment type="similarity">
    <text evidence="2">Belongs to the TRAFAC class myosin-kinesin ATPase superfamily. Kinesin family.</text>
</comment>
<dbReference type="PRINTS" id="PR00380">
    <property type="entry name" value="KINESINHEAVY"/>
</dbReference>
<dbReference type="EMBL" id="CM026422">
    <property type="protein sequence ID" value="KAG0588592.1"/>
    <property type="molecule type" value="Genomic_DNA"/>
</dbReference>
<dbReference type="InterPro" id="IPR027640">
    <property type="entry name" value="Kinesin-like_fam"/>
</dbReference>
<evidence type="ECO:0000313" key="6">
    <source>
        <dbReference type="Proteomes" id="UP000822688"/>
    </source>
</evidence>
<dbReference type="GO" id="GO:0005524">
    <property type="term" value="F:ATP binding"/>
    <property type="evidence" value="ECO:0007669"/>
    <property type="project" value="UniProtKB-UniRule"/>
</dbReference>
<evidence type="ECO:0000256" key="1">
    <source>
        <dbReference type="ARBA" id="ARBA00023175"/>
    </source>
</evidence>
<dbReference type="InterPro" id="IPR001752">
    <property type="entry name" value="Kinesin_motor_dom"/>
</dbReference>
<evidence type="ECO:0000313" key="5">
    <source>
        <dbReference type="EMBL" id="KAG0588592.1"/>
    </source>
</evidence>
<dbReference type="GO" id="GO:0015630">
    <property type="term" value="C:microtubule cytoskeleton"/>
    <property type="evidence" value="ECO:0007669"/>
    <property type="project" value="TreeGrafter"/>
</dbReference>
<evidence type="ECO:0000256" key="2">
    <source>
        <dbReference type="PROSITE-ProRule" id="PRU00283"/>
    </source>
</evidence>
<dbReference type="PROSITE" id="PS50067">
    <property type="entry name" value="KINESIN_MOTOR_2"/>
    <property type="match status" value="1"/>
</dbReference>
<dbReference type="GO" id="GO:0003777">
    <property type="term" value="F:microtubule motor activity"/>
    <property type="evidence" value="ECO:0007669"/>
    <property type="project" value="InterPro"/>
</dbReference>
<keyword evidence="2" id="KW-0547">Nucleotide-binding</keyword>
<dbReference type="Pfam" id="PF00225">
    <property type="entry name" value="Kinesin"/>
    <property type="match status" value="1"/>
</dbReference>
<dbReference type="PANTHER" id="PTHR47972:SF23">
    <property type="entry name" value="KINESIN MOTOR DOMAIN-CONTAINING PROTEIN"/>
    <property type="match status" value="1"/>
</dbReference>
<dbReference type="SUPFAM" id="SSF52540">
    <property type="entry name" value="P-loop containing nucleoside triphosphate hydrolases"/>
    <property type="match status" value="1"/>
</dbReference>
<keyword evidence="2" id="KW-0067">ATP-binding</keyword>
<protein>
    <recommendedName>
        <fullName evidence="4">Kinesin motor domain-containing protein</fullName>
    </recommendedName>
</protein>
<evidence type="ECO:0000256" key="3">
    <source>
        <dbReference type="SAM" id="MobiDB-lite"/>
    </source>
</evidence>
<dbReference type="Gene3D" id="3.40.850.10">
    <property type="entry name" value="Kinesin motor domain"/>
    <property type="match status" value="1"/>
</dbReference>
<feature type="domain" description="Kinesin motor" evidence="4">
    <location>
        <begin position="151"/>
        <end position="472"/>
    </location>
</feature>